<sequence length="221" mass="23772">MNHHIGGDNGHAGLASLLSTRHSSRNFLPTPVPVEHLTKCLAMAQQSPSNSNTQPWRAIFLTGDTLSTLKKALVSAATQKDPTEIITPLPTTYQHYRSSLGCKVYGEALGIARADIPARTAAVLRNFEFFGAPWAGIVYLDPFVHDRPDLAQGVGMWLQSLLLALTEHGLGTCVLISVAEYAAVIKRVLKLPDEVTVLCGLAVGYENPDAGVNRVVVGRHA</sequence>
<organism evidence="7 8">
    <name type="scientific">Aspergillus saccharolyticus JOP 1030-1</name>
    <dbReference type="NCBI Taxonomy" id="1450539"/>
    <lineage>
        <taxon>Eukaryota</taxon>
        <taxon>Fungi</taxon>
        <taxon>Dikarya</taxon>
        <taxon>Ascomycota</taxon>
        <taxon>Pezizomycotina</taxon>
        <taxon>Eurotiomycetes</taxon>
        <taxon>Eurotiomycetidae</taxon>
        <taxon>Eurotiales</taxon>
        <taxon>Aspergillaceae</taxon>
        <taxon>Aspergillus</taxon>
        <taxon>Aspergillus subgen. Circumdati</taxon>
    </lineage>
</organism>
<keyword evidence="8" id="KW-1185">Reference proteome</keyword>
<name>A0A318Z077_9EURO</name>
<evidence type="ECO:0000256" key="1">
    <source>
        <dbReference type="ARBA" id="ARBA00001917"/>
    </source>
</evidence>
<dbReference type="GO" id="GO:0016491">
    <property type="term" value="F:oxidoreductase activity"/>
    <property type="evidence" value="ECO:0007669"/>
    <property type="project" value="UniProtKB-KW"/>
</dbReference>
<comment type="cofactor">
    <cofactor evidence="1">
        <name>FMN</name>
        <dbReference type="ChEBI" id="CHEBI:58210"/>
    </cofactor>
</comment>
<gene>
    <name evidence="7" type="ORF">BP01DRAFT_308428</name>
</gene>
<dbReference type="Proteomes" id="UP000248349">
    <property type="component" value="Unassembled WGS sequence"/>
</dbReference>
<evidence type="ECO:0000313" key="7">
    <source>
        <dbReference type="EMBL" id="PYH40396.1"/>
    </source>
</evidence>
<dbReference type="PANTHER" id="PTHR43673">
    <property type="entry name" value="NAD(P)H NITROREDUCTASE YDGI-RELATED"/>
    <property type="match status" value="1"/>
</dbReference>
<proteinExistence type="inferred from homology"/>
<reference evidence="7 8" key="1">
    <citation type="submission" date="2016-12" db="EMBL/GenBank/DDBJ databases">
        <title>The genomes of Aspergillus section Nigri reveals drivers in fungal speciation.</title>
        <authorList>
            <consortium name="DOE Joint Genome Institute"/>
            <person name="Vesth T.C."/>
            <person name="Nybo J."/>
            <person name="Theobald S."/>
            <person name="Brandl J."/>
            <person name="Frisvad J.C."/>
            <person name="Nielsen K.F."/>
            <person name="Lyhne E.K."/>
            <person name="Kogle M.E."/>
            <person name="Kuo A."/>
            <person name="Riley R."/>
            <person name="Clum A."/>
            <person name="Nolan M."/>
            <person name="Lipzen A."/>
            <person name="Salamov A."/>
            <person name="Henrissat B."/>
            <person name="Wiebenga A."/>
            <person name="De Vries R.P."/>
            <person name="Grigoriev I.V."/>
            <person name="Mortensen U.H."/>
            <person name="Andersen M.R."/>
            <person name="Baker S.E."/>
        </authorList>
    </citation>
    <scope>NUCLEOTIDE SEQUENCE [LARGE SCALE GENOMIC DNA]</scope>
    <source>
        <strain evidence="7 8">JOP 1030-1</strain>
    </source>
</reference>
<evidence type="ECO:0000256" key="3">
    <source>
        <dbReference type="ARBA" id="ARBA00022630"/>
    </source>
</evidence>
<keyword evidence="3" id="KW-0285">Flavoprotein</keyword>
<keyword evidence="4" id="KW-0288">FMN</keyword>
<evidence type="ECO:0000259" key="6">
    <source>
        <dbReference type="Pfam" id="PF00881"/>
    </source>
</evidence>
<dbReference type="PANTHER" id="PTHR43673:SF2">
    <property type="entry name" value="NITROREDUCTASE"/>
    <property type="match status" value="1"/>
</dbReference>
<evidence type="ECO:0000313" key="8">
    <source>
        <dbReference type="Proteomes" id="UP000248349"/>
    </source>
</evidence>
<dbReference type="InterPro" id="IPR029479">
    <property type="entry name" value="Nitroreductase"/>
</dbReference>
<keyword evidence="5" id="KW-0560">Oxidoreductase</keyword>
<dbReference type="Pfam" id="PF00881">
    <property type="entry name" value="Nitroreductase"/>
    <property type="match status" value="1"/>
</dbReference>
<dbReference type="Gene3D" id="3.40.109.10">
    <property type="entry name" value="NADH Oxidase"/>
    <property type="match status" value="1"/>
</dbReference>
<dbReference type="OrthoDB" id="41362at2759"/>
<dbReference type="AlphaFoldDB" id="A0A318Z077"/>
<evidence type="ECO:0000256" key="5">
    <source>
        <dbReference type="ARBA" id="ARBA00023002"/>
    </source>
</evidence>
<feature type="domain" description="Nitroreductase" evidence="6">
    <location>
        <begin position="19"/>
        <end position="205"/>
    </location>
</feature>
<evidence type="ECO:0000256" key="2">
    <source>
        <dbReference type="ARBA" id="ARBA00007118"/>
    </source>
</evidence>
<evidence type="ECO:0000256" key="4">
    <source>
        <dbReference type="ARBA" id="ARBA00022643"/>
    </source>
</evidence>
<comment type="similarity">
    <text evidence="2">Belongs to the nitroreductase family.</text>
</comment>
<dbReference type="InterPro" id="IPR000415">
    <property type="entry name" value="Nitroreductase-like"/>
</dbReference>
<dbReference type="STRING" id="1450539.A0A318Z077"/>
<dbReference type="SUPFAM" id="SSF55469">
    <property type="entry name" value="FMN-dependent nitroreductase-like"/>
    <property type="match status" value="1"/>
</dbReference>
<dbReference type="EMBL" id="KZ821287">
    <property type="protein sequence ID" value="PYH40396.1"/>
    <property type="molecule type" value="Genomic_DNA"/>
</dbReference>
<dbReference type="GeneID" id="37073569"/>
<protein>
    <submittedName>
        <fullName evidence="7">Nitroreductase</fullName>
    </submittedName>
</protein>
<dbReference type="CDD" id="cd02136">
    <property type="entry name" value="PnbA_NfnB-like"/>
    <property type="match status" value="1"/>
</dbReference>
<accession>A0A318Z077</accession>
<dbReference type="RefSeq" id="XP_025426378.1">
    <property type="nucleotide sequence ID" value="XM_025572341.1"/>
</dbReference>